<dbReference type="AlphaFoldDB" id="E3K6X8"/>
<organism evidence="1 2">
    <name type="scientific">Puccinia graminis f. sp. tritici (strain CRL 75-36-700-3 / race SCCL)</name>
    <name type="common">Black stem rust fungus</name>
    <dbReference type="NCBI Taxonomy" id="418459"/>
    <lineage>
        <taxon>Eukaryota</taxon>
        <taxon>Fungi</taxon>
        <taxon>Dikarya</taxon>
        <taxon>Basidiomycota</taxon>
        <taxon>Pucciniomycotina</taxon>
        <taxon>Pucciniomycetes</taxon>
        <taxon>Pucciniales</taxon>
        <taxon>Pucciniaceae</taxon>
        <taxon>Puccinia</taxon>
    </lineage>
</organism>
<gene>
    <name evidence="1" type="ORF">PGTG_05177</name>
</gene>
<dbReference type="InParanoid" id="E3K6X8"/>
<sequence>MDGIFGGKANVTPLAQFDSGIGANLYGEMNKNSGRCDSSTEVFLSGWEETQEEQPPLGLTTPASQLDLSRRSSTLDWLTCQVTAALDGDHGVDEDDKLLPPIDFTGTAMDPSPSLMNQCLFAHATNGSGILNLASPMQSANMPQPLLARGKPWAARPFRINAVRTHPPPGLLER</sequence>
<reference evidence="2" key="2">
    <citation type="journal article" date="2011" name="Proc. Natl. Acad. Sci. U.S.A.">
        <title>Obligate biotrophy features unraveled by the genomic analysis of rust fungi.</title>
        <authorList>
            <person name="Duplessis S."/>
            <person name="Cuomo C.A."/>
            <person name="Lin Y.-C."/>
            <person name="Aerts A."/>
            <person name="Tisserant E."/>
            <person name="Veneault-Fourrey C."/>
            <person name="Joly D.L."/>
            <person name="Hacquard S."/>
            <person name="Amselem J."/>
            <person name="Cantarel B.L."/>
            <person name="Chiu R."/>
            <person name="Coutinho P.M."/>
            <person name="Feau N."/>
            <person name="Field M."/>
            <person name="Frey P."/>
            <person name="Gelhaye E."/>
            <person name="Goldberg J."/>
            <person name="Grabherr M.G."/>
            <person name="Kodira C.D."/>
            <person name="Kohler A."/>
            <person name="Kuees U."/>
            <person name="Lindquist E.A."/>
            <person name="Lucas S.M."/>
            <person name="Mago R."/>
            <person name="Mauceli E."/>
            <person name="Morin E."/>
            <person name="Murat C."/>
            <person name="Pangilinan J.L."/>
            <person name="Park R."/>
            <person name="Pearson M."/>
            <person name="Quesneville H."/>
            <person name="Rouhier N."/>
            <person name="Sakthikumar S."/>
            <person name="Salamov A.A."/>
            <person name="Schmutz J."/>
            <person name="Selles B."/>
            <person name="Shapiro H."/>
            <person name="Tanguay P."/>
            <person name="Tuskan G.A."/>
            <person name="Henrissat B."/>
            <person name="Van de Peer Y."/>
            <person name="Rouze P."/>
            <person name="Ellis J.G."/>
            <person name="Dodds P.N."/>
            <person name="Schein J.E."/>
            <person name="Zhong S."/>
            <person name="Hamelin R.C."/>
            <person name="Grigoriev I.V."/>
            <person name="Szabo L.J."/>
            <person name="Martin F."/>
        </authorList>
    </citation>
    <scope>NUCLEOTIDE SEQUENCE [LARGE SCALE GENOMIC DNA]</scope>
    <source>
        <strain evidence="2">CRL 75-36-700-3 / race SCCL</strain>
    </source>
</reference>
<dbReference type="Proteomes" id="UP000008783">
    <property type="component" value="Unassembled WGS sequence"/>
</dbReference>
<evidence type="ECO:0000313" key="2">
    <source>
        <dbReference type="Proteomes" id="UP000008783"/>
    </source>
</evidence>
<keyword evidence="2" id="KW-1185">Reference proteome</keyword>
<dbReference type="GeneID" id="10533806"/>
<dbReference type="HOGENOM" id="CLU_1540840_0_0_1"/>
<evidence type="ECO:0000313" key="1">
    <source>
        <dbReference type="EMBL" id="EFP79952.1"/>
    </source>
</evidence>
<reference key="1">
    <citation type="submission" date="2007-01" db="EMBL/GenBank/DDBJ databases">
        <title>The Genome Sequence of Puccinia graminis f. sp. tritici Strain CRL 75-36-700-3.</title>
        <authorList>
            <consortium name="The Broad Institute Genome Sequencing Platform"/>
            <person name="Birren B."/>
            <person name="Lander E."/>
            <person name="Galagan J."/>
            <person name="Nusbaum C."/>
            <person name="Devon K."/>
            <person name="Cuomo C."/>
            <person name="Jaffe D."/>
            <person name="Butler J."/>
            <person name="Alvarez P."/>
            <person name="Gnerre S."/>
            <person name="Grabherr M."/>
            <person name="Mauceli E."/>
            <person name="Brockman W."/>
            <person name="Young S."/>
            <person name="LaButti K."/>
            <person name="Sykes S."/>
            <person name="DeCaprio D."/>
            <person name="Crawford M."/>
            <person name="Koehrsen M."/>
            <person name="Engels R."/>
            <person name="Montgomery P."/>
            <person name="Pearson M."/>
            <person name="Howarth C."/>
            <person name="Larson L."/>
            <person name="White J."/>
            <person name="Zeng Q."/>
            <person name="Kodira C."/>
            <person name="Yandava C."/>
            <person name="Alvarado L."/>
            <person name="O'Leary S."/>
            <person name="Szabo L."/>
            <person name="Dean R."/>
            <person name="Schein J."/>
        </authorList>
    </citation>
    <scope>NUCLEOTIDE SEQUENCE</scope>
    <source>
        <strain>CRL 75-36-700-3</strain>
    </source>
</reference>
<proteinExistence type="predicted"/>
<accession>E3K6X8</accession>
<dbReference type="VEuPathDB" id="FungiDB:PGTG_05177"/>
<dbReference type="PANTHER" id="PTHR33246">
    <property type="entry name" value="CCHC-TYPE DOMAIN-CONTAINING PROTEIN"/>
    <property type="match status" value="1"/>
</dbReference>
<dbReference type="RefSeq" id="XP_003324371.1">
    <property type="nucleotide sequence ID" value="XM_003324323.1"/>
</dbReference>
<protein>
    <submittedName>
        <fullName evidence="1">Uncharacterized protein</fullName>
    </submittedName>
</protein>
<dbReference type="PANTHER" id="PTHR33246:SF51">
    <property type="entry name" value="MYB_SANT-LIKE DOMAIN-CONTAINING PROTEIN"/>
    <property type="match status" value="1"/>
</dbReference>
<dbReference type="EMBL" id="DS178274">
    <property type="protein sequence ID" value="EFP79952.1"/>
    <property type="molecule type" value="Genomic_DNA"/>
</dbReference>
<dbReference type="KEGG" id="pgr:PGTG_05177"/>
<name>E3K6X8_PUCGT</name>